<evidence type="ECO:0000256" key="1">
    <source>
        <dbReference type="SAM" id="SignalP"/>
    </source>
</evidence>
<evidence type="ECO:0000313" key="2">
    <source>
        <dbReference type="Proteomes" id="UP000887566"/>
    </source>
</evidence>
<feature type="signal peptide" evidence="1">
    <location>
        <begin position="1"/>
        <end position="20"/>
    </location>
</feature>
<keyword evidence="2" id="KW-1185">Reference proteome</keyword>
<protein>
    <submittedName>
        <fullName evidence="3">Uncharacterized protein</fullName>
    </submittedName>
</protein>
<dbReference type="AlphaFoldDB" id="A0A914XJP2"/>
<proteinExistence type="predicted"/>
<evidence type="ECO:0000313" key="3">
    <source>
        <dbReference type="WBParaSite" id="PSAMB.scaffold8544size6102.g31506.t1"/>
    </source>
</evidence>
<keyword evidence="1" id="KW-0732">Signal</keyword>
<feature type="chain" id="PRO_5037884508" evidence="1">
    <location>
        <begin position="21"/>
        <end position="268"/>
    </location>
</feature>
<name>A0A914XJP2_9BILA</name>
<sequence>MKSTSAAIILAAIVYWHVGAQDISELLNAESPLCQTPSEDDLNEQLNVFNKIEDVNDITKINFHGIDWADLLYPAPAAIGVLGSLLSITQKYNPALSEFPFLYVKYPNSLGTSLTEIVRKMHWVFVRSHQDVEQMRHDTTLVPEFFRNIIRIANGEIEDYDMSMIKSVASAYIDPIDGIKNVLLEVEELQLACIQQRKMNTNDSSKVQSLSKTIEQLGALRVYGRELSHFIKTIFEVVVKRWQNALLNFIDSAMEPEMLGLFPGSNVT</sequence>
<dbReference type="PANTHER" id="PTHR33488">
    <property type="entry name" value="ZGC:162509"/>
    <property type="match status" value="1"/>
</dbReference>
<dbReference type="Proteomes" id="UP000887566">
    <property type="component" value="Unplaced"/>
</dbReference>
<dbReference type="PANTHER" id="PTHR33488:SF2">
    <property type="entry name" value="EARLY ENDOSOME ANTIGEN 1-LIKE"/>
    <property type="match status" value="1"/>
</dbReference>
<reference evidence="3" key="1">
    <citation type="submission" date="2022-11" db="UniProtKB">
        <authorList>
            <consortium name="WormBaseParasite"/>
        </authorList>
    </citation>
    <scope>IDENTIFICATION</scope>
</reference>
<accession>A0A914XJP2</accession>
<organism evidence="2 3">
    <name type="scientific">Plectus sambesii</name>
    <dbReference type="NCBI Taxonomy" id="2011161"/>
    <lineage>
        <taxon>Eukaryota</taxon>
        <taxon>Metazoa</taxon>
        <taxon>Ecdysozoa</taxon>
        <taxon>Nematoda</taxon>
        <taxon>Chromadorea</taxon>
        <taxon>Plectida</taxon>
        <taxon>Plectina</taxon>
        <taxon>Plectoidea</taxon>
        <taxon>Plectidae</taxon>
        <taxon>Plectus</taxon>
    </lineage>
</organism>
<dbReference type="WBParaSite" id="PSAMB.scaffold8544size6102.g31506.t1">
    <property type="protein sequence ID" value="PSAMB.scaffold8544size6102.g31506.t1"/>
    <property type="gene ID" value="PSAMB.scaffold8544size6102.g31506"/>
</dbReference>